<proteinExistence type="predicted"/>
<keyword evidence="1" id="KW-0812">Transmembrane</keyword>
<dbReference type="EMBL" id="QGDL01000003">
    <property type="protein sequence ID" value="PWJ30831.1"/>
    <property type="molecule type" value="Genomic_DNA"/>
</dbReference>
<protein>
    <submittedName>
        <fullName evidence="2">Uncharacterized protein</fullName>
    </submittedName>
</protein>
<dbReference type="AlphaFoldDB" id="A0A2Y9BFC6"/>
<gene>
    <name evidence="2" type="ORF">A8806_103236</name>
</gene>
<organism evidence="2 3">
    <name type="scientific">Faecalicatena orotica</name>
    <dbReference type="NCBI Taxonomy" id="1544"/>
    <lineage>
        <taxon>Bacteria</taxon>
        <taxon>Bacillati</taxon>
        <taxon>Bacillota</taxon>
        <taxon>Clostridia</taxon>
        <taxon>Lachnospirales</taxon>
        <taxon>Lachnospiraceae</taxon>
        <taxon>Faecalicatena</taxon>
    </lineage>
</organism>
<feature type="transmembrane region" description="Helical" evidence="1">
    <location>
        <begin position="30"/>
        <end position="50"/>
    </location>
</feature>
<name>A0A2Y9BFC6_9FIRM</name>
<keyword evidence="1" id="KW-1133">Transmembrane helix</keyword>
<evidence type="ECO:0000313" key="2">
    <source>
        <dbReference type="EMBL" id="PWJ30831.1"/>
    </source>
</evidence>
<evidence type="ECO:0000313" key="3">
    <source>
        <dbReference type="Proteomes" id="UP000245845"/>
    </source>
</evidence>
<accession>A0A2Y9BFC6</accession>
<reference evidence="2 3" key="1">
    <citation type="submission" date="2018-05" db="EMBL/GenBank/DDBJ databases">
        <title>The Hungate 1000. A catalogue of reference genomes from the rumen microbiome.</title>
        <authorList>
            <person name="Kelly W."/>
        </authorList>
    </citation>
    <scope>NUCLEOTIDE SEQUENCE [LARGE SCALE GENOMIC DNA]</scope>
    <source>
        <strain evidence="2 3">NLAE-zl-C242</strain>
    </source>
</reference>
<dbReference type="Proteomes" id="UP000245845">
    <property type="component" value="Unassembled WGS sequence"/>
</dbReference>
<keyword evidence="3" id="KW-1185">Reference proteome</keyword>
<dbReference type="Pfam" id="PF21844">
    <property type="entry name" value="DUF6903"/>
    <property type="match status" value="1"/>
</dbReference>
<evidence type="ECO:0000256" key="1">
    <source>
        <dbReference type="SAM" id="Phobius"/>
    </source>
</evidence>
<comment type="caution">
    <text evidence="2">The sequence shown here is derived from an EMBL/GenBank/DDBJ whole genome shotgun (WGS) entry which is preliminary data.</text>
</comment>
<dbReference type="InterPro" id="IPR054198">
    <property type="entry name" value="DUF6903"/>
</dbReference>
<sequence length="55" mass="6178">MNKWVEMILCILVFCICIALVIIGQKTVGIKHLLLQLVGLAGILALLYGYNKKYQ</sequence>
<feature type="transmembrane region" description="Helical" evidence="1">
    <location>
        <begin position="7"/>
        <end position="24"/>
    </location>
</feature>
<dbReference type="RefSeq" id="WP_181368613.1">
    <property type="nucleotide sequence ID" value="NZ_BAAACK010000004.1"/>
</dbReference>
<keyword evidence="1" id="KW-0472">Membrane</keyword>